<reference evidence="1" key="2">
    <citation type="submission" date="2020-09" db="EMBL/GenBank/DDBJ databases">
        <authorList>
            <person name="Sun Q."/>
            <person name="Zhou Y."/>
        </authorList>
    </citation>
    <scope>NUCLEOTIDE SEQUENCE</scope>
    <source>
        <strain evidence="1">CGMCC 1.15290</strain>
    </source>
</reference>
<name>A0A917MYQ8_9BACT</name>
<keyword evidence="1" id="KW-0548">Nucleotidyltransferase</keyword>
<reference evidence="1" key="1">
    <citation type="journal article" date="2014" name="Int. J. Syst. Evol. Microbiol.">
        <title>Complete genome sequence of Corynebacterium casei LMG S-19264T (=DSM 44701T), isolated from a smear-ripened cheese.</title>
        <authorList>
            <consortium name="US DOE Joint Genome Institute (JGI-PGF)"/>
            <person name="Walter F."/>
            <person name="Albersmeier A."/>
            <person name="Kalinowski J."/>
            <person name="Ruckert C."/>
        </authorList>
    </citation>
    <scope>NUCLEOTIDE SEQUENCE</scope>
    <source>
        <strain evidence="1">CGMCC 1.15290</strain>
    </source>
</reference>
<evidence type="ECO:0000313" key="2">
    <source>
        <dbReference type="Proteomes" id="UP000627292"/>
    </source>
</evidence>
<dbReference type="InterPro" id="IPR020039">
    <property type="entry name" value="PseF"/>
</dbReference>
<dbReference type="Proteomes" id="UP000627292">
    <property type="component" value="Unassembled WGS sequence"/>
</dbReference>
<dbReference type="CDD" id="cd02513">
    <property type="entry name" value="CMP-NeuAc_Synthase"/>
    <property type="match status" value="1"/>
</dbReference>
<dbReference type="RefSeq" id="WP_188957820.1">
    <property type="nucleotide sequence ID" value="NZ_BMIB01000005.1"/>
</dbReference>
<keyword evidence="2" id="KW-1185">Reference proteome</keyword>
<accession>A0A917MYQ8</accession>
<dbReference type="GO" id="GO:0008781">
    <property type="term" value="F:N-acylneuraminate cytidylyltransferase activity"/>
    <property type="evidence" value="ECO:0007669"/>
    <property type="project" value="TreeGrafter"/>
</dbReference>
<dbReference type="PANTHER" id="PTHR21485">
    <property type="entry name" value="HAD SUPERFAMILY MEMBERS CMAS AND KDSC"/>
    <property type="match status" value="1"/>
</dbReference>
<dbReference type="InterPro" id="IPR029044">
    <property type="entry name" value="Nucleotide-diphossugar_trans"/>
</dbReference>
<dbReference type="SUPFAM" id="SSF53448">
    <property type="entry name" value="Nucleotide-diphospho-sugar transferases"/>
    <property type="match status" value="1"/>
</dbReference>
<dbReference type="Gene3D" id="3.90.550.10">
    <property type="entry name" value="Spore Coat Polysaccharide Biosynthesis Protein SpsA, Chain A"/>
    <property type="match status" value="1"/>
</dbReference>
<evidence type="ECO:0000313" key="1">
    <source>
        <dbReference type="EMBL" id="GGH80208.1"/>
    </source>
</evidence>
<comment type="caution">
    <text evidence="1">The sequence shown here is derived from an EMBL/GenBank/DDBJ whole genome shotgun (WGS) entry which is preliminary data.</text>
</comment>
<dbReference type="NCBIfam" id="TIGR03584">
    <property type="entry name" value="PseF"/>
    <property type="match status" value="1"/>
</dbReference>
<sequence length="230" mass="26019">MSKVAIIPARGGSKRIPRKNIKEFLGSPIISYSIKAALNSGMFDEVMVSTEDQEIASVAEQHGAKVPFFRSKEAADDHATTSEVLLEVINKYWEIGQSFSYACCIYPCAPLVSSKILEDAYNKLIDGGHSCVFPILPFSYPIWRSLKINDRQELEMNWPQHINARSQDLPVAYHDAGQFYFLNVPEFVRTKNILTGSVGGLLLDEMYAQDIDSESDWKMAELKYKMMYTK</sequence>
<dbReference type="PANTHER" id="PTHR21485:SF6">
    <property type="entry name" value="N-ACYLNEURAMINATE CYTIDYLYLTRANSFERASE-RELATED"/>
    <property type="match status" value="1"/>
</dbReference>
<dbReference type="InterPro" id="IPR003329">
    <property type="entry name" value="Cytidylyl_trans"/>
</dbReference>
<gene>
    <name evidence="1" type="primary">rkpN</name>
    <name evidence="1" type="ORF">GCM10011379_50740</name>
</gene>
<keyword evidence="1" id="KW-0808">Transferase</keyword>
<organism evidence="1 2">
    <name type="scientific">Filimonas zeae</name>
    <dbReference type="NCBI Taxonomy" id="1737353"/>
    <lineage>
        <taxon>Bacteria</taxon>
        <taxon>Pseudomonadati</taxon>
        <taxon>Bacteroidota</taxon>
        <taxon>Chitinophagia</taxon>
        <taxon>Chitinophagales</taxon>
        <taxon>Chitinophagaceae</taxon>
        <taxon>Filimonas</taxon>
    </lineage>
</organism>
<proteinExistence type="predicted"/>
<dbReference type="Pfam" id="PF02348">
    <property type="entry name" value="CTP_transf_3"/>
    <property type="match status" value="1"/>
</dbReference>
<dbReference type="EMBL" id="BMIB01000005">
    <property type="protein sequence ID" value="GGH80208.1"/>
    <property type="molecule type" value="Genomic_DNA"/>
</dbReference>
<protein>
    <submittedName>
        <fullName evidence="1">Pseudaminic acid cytidylyltransferase</fullName>
    </submittedName>
</protein>
<dbReference type="AlphaFoldDB" id="A0A917MYQ8"/>
<dbReference type="InterPro" id="IPR050793">
    <property type="entry name" value="CMP-NeuNAc_synthase"/>
</dbReference>